<dbReference type="Proteomes" id="UP000801492">
    <property type="component" value="Unassembled WGS sequence"/>
</dbReference>
<proteinExistence type="predicted"/>
<protein>
    <submittedName>
        <fullName evidence="1">Uncharacterized protein</fullName>
    </submittedName>
</protein>
<organism evidence="1 2">
    <name type="scientific">Ignelater luminosus</name>
    <name type="common">Cucubano</name>
    <name type="synonym">Pyrophorus luminosus</name>
    <dbReference type="NCBI Taxonomy" id="2038154"/>
    <lineage>
        <taxon>Eukaryota</taxon>
        <taxon>Metazoa</taxon>
        <taxon>Ecdysozoa</taxon>
        <taxon>Arthropoda</taxon>
        <taxon>Hexapoda</taxon>
        <taxon>Insecta</taxon>
        <taxon>Pterygota</taxon>
        <taxon>Neoptera</taxon>
        <taxon>Endopterygota</taxon>
        <taxon>Coleoptera</taxon>
        <taxon>Polyphaga</taxon>
        <taxon>Elateriformia</taxon>
        <taxon>Elateroidea</taxon>
        <taxon>Elateridae</taxon>
        <taxon>Agrypninae</taxon>
        <taxon>Pyrophorini</taxon>
        <taxon>Ignelater</taxon>
    </lineage>
</organism>
<evidence type="ECO:0000313" key="1">
    <source>
        <dbReference type="EMBL" id="KAF2881861.1"/>
    </source>
</evidence>
<keyword evidence="2" id="KW-1185">Reference proteome</keyword>
<dbReference type="AlphaFoldDB" id="A0A8K0CAR0"/>
<gene>
    <name evidence="1" type="ORF">ILUMI_24311</name>
</gene>
<comment type="caution">
    <text evidence="1">The sequence shown here is derived from an EMBL/GenBank/DDBJ whole genome shotgun (WGS) entry which is preliminary data.</text>
</comment>
<dbReference type="EMBL" id="VTPC01090691">
    <property type="protein sequence ID" value="KAF2881861.1"/>
    <property type="molecule type" value="Genomic_DNA"/>
</dbReference>
<accession>A0A8K0CAR0</accession>
<sequence length="165" mass="18197">MDETGLSTVPIKLPKILTIKGKNLVGRVFSEEHGQLVTAVCSIFPYDPKQFGGEDFSPSLVTDTCLEEFTNNVLEATSVEEPPQPGYVSVQVLYAEVDFAPLQIAPPSPGCISIDVLDLDIVFKDGAVMFLKKVEEKNNKATINLSEIISLPDRKQKQNRRKTES</sequence>
<reference evidence="1" key="1">
    <citation type="submission" date="2019-08" db="EMBL/GenBank/DDBJ databases">
        <title>The genome of the North American firefly Photinus pyralis.</title>
        <authorList>
            <consortium name="Photinus pyralis genome working group"/>
            <person name="Fallon T.R."/>
            <person name="Sander Lower S.E."/>
            <person name="Weng J.-K."/>
        </authorList>
    </citation>
    <scope>NUCLEOTIDE SEQUENCE</scope>
    <source>
        <strain evidence="1">TRF0915ILg1</strain>
        <tissue evidence="1">Whole body</tissue>
    </source>
</reference>
<evidence type="ECO:0000313" key="2">
    <source>
        <dbReference type="Proteomes" id="UP000801492"/>
    </source>
</evidence>
<name>A0A8K0CAR0_IGNLU</name>